<keyword evidence="4" id="KW-1185">Reference proteome</keyword>
<dbReference type="AlphaFoldDB" id="H2ZPB0"/>
<dbReference type="OMA" id="LKSAHEG"/>
<proteinExistence type="predicted"/>
<protein>
    <recommendedName>
        <fullName evidence="2">OTU domain-containing protein</fullName>
    </recommendedName>
</protein>
<dbReference type="eggNOG" id="KOG4345">
    <property type="taxonomic scope" value="Eukaryota"/>
</dbReference>
<reference evidence="4" key="1">
    <citation type="submission" date="2003-08" db="EMBL/GenBank/DDBJ databases">
        <authorList>
            <person name="Birren B."/>
            <person name="Nusbaum C."/>
            <person name="Abebe A."/>
            <person name="Abouelleil A."/>
            <person name="Adekoya E."/>
            <person name="Ait-zahra M."/>
            <person name="Allen N."/>
            <person name="Allen T."/>
            <person name="An P."/>
            <person name="Anderson M."/>
            <person name="Anderson S."/>
            <person name="Arachchi H."/>
            <person name="Armbruster J."/>
            <person name="Bachantsang P."/>
            <person name="Baldwin J."/>
            <person name="Barry A."/>
            <person name="Bayul T."/>
            <person name="Blitshsteyn B."/>
            <person name="Bloom T."/>
            <person name="Blye J."/>
            <person name="Boguslavskiy L."/>
            <person name="Borowsky M."/>
            <person name="Boukhgalter B."/>
            <person name="Brunache A."/>
            <person name="Butler J."/>
            <person name="Calixte N."/>
            <person name="Calvo S."/>
            <person name="Camarata J."/>
            <person name="Campo K."/>
            <person name="Chang J."/>
            <person name="Cheshatsang Y."/>
            <person name="Citroen M."/>
            <person name="Collymore A."/>
            <person name="Considine T."/>
            <person name="Cook A."/>
            <person name="Cooke P."/>
            <person name="Corum B."/>
            <person name="Cuomo C."/>
            <person name="David R."/>
            <person name="Dawoe T."/>
            <person name="Degray S."/>
            <person name="Dodge S."/>
            <person name="Dooley K."/>
            <person name="Dorje P."/>
            <person name="Dorjee K."/>
            <person name="Dorris L."/>
            <person name="Duffey N."/>
            <person name="Dupes A."/>
            <person name="Elkins T."/>
            <person name="Engels R."/>
            <person name="Erickson J."/>
            <person name="Farina A."/>
            <person name="Faro S."/>
            <person name="Ferreira P."/>
            <person name="Fischer H."/>
            <person name="Fitzgerald M."/>
            <person name="Foley K."/>
            <person name="Gage D."/>
            <person name="Galagan J."/>
            <person name="Gearin G."/>
            <person name="Gnerre S."/>
            <person name="Gnirke A."/>
            <person name="Goyette A."/>
            <person name="Graham J."/>
            <person name="Grandbois E."/>
            <person name="Gyaltsen K."/>
            <person name="Hafez N."/>
            <person name="Hagopian D."/>
            <person name="Hagos B."/>
            <person name="Hall J."/>
            <person name="Hatcher B."/>
            <person name="Heller A."/>
            <person name="Higgins H."/>
            <person name="Honan T."/>
            <person name="Horn A."/>
            <person name="Houde N."/>
            <person name="Hughes L."/>
            <person name="Hulme W."/>
            <person name="Husby E."/>
            <person name="Iliev I."/>
            <person name="Jaffe D."/>
            <person name="Jones C."/>
            <person name="Kamal M."/>
            <person name="Kamat A."/>
            <person name="Kamvysselis M."/>
            <person name="Karlsson E."/>
            <person name="Kells C."/>
            <person name="Kieu A."/>
            <person name="Kisner P."/>
            <person name="Kodira C."/>
            <person name="Kulbokas E."/>
            <person name="Labutti K."/>
            <person name="Lama D."/>
            <person name="Landers T."/>
            <person name="Leger J."/>
            <person name="Levine S."/>
            <person name="Lewis D."/>
            <person name="Lewis T."/>
            <person name="Lindblad-toh K."/>
            <person name="Liu X."/>
            <person name="Lokyitsang T."/>
            <person name="Lokyitsang Y."/>
            <person name="Lucien O."/>
            <person name="Lui A."/>
            <person name="Ma L.J."/>
            <person name="Mabbitt R."/>
            <person name="Macdonald J."/>
            <person name="Maclean C."/>
            <person name="Major J."/>
            <person name="Manning J."/>
            <person name="Marabella R."/>
            <person name="Maru K."/>
            <person name="Matthews C."/>
            <person name="Mauceli E."/>
            <person name="Mccarthy M."/>
            <person name="Mcdonough S."/>
            <person name="Mcghee T."/>
            <person name="Meldrim J."/>
            <person name="Meneus L."/>
            <person name="Mesirov J."/>
            <person name="Mihalev A."/>
            <person name="Mihova T."/>
            <person name="Mikkelsen T."/>
            <person name="Mlenga V."/>
            <person name="Moru K."/>
            <person name="Mozes J."/>
            <person name="Mulrain L."/>
            <person name="Munson G."/>
            <person name="Naylor J."/>
            <person name="Newes C."/>
            <person name="Nguyen C."/>
            <person name="Nguyen N."/>
            <person name="Nguyen T."/>
            <person name="Nicol R."/>
            <person name="Nielsen C."/>
            <person name="Nizzari M."/>
            <person name="Norbu C."/>
            <person name="Norbu N."/>
            <person name="O'donnell P."/>
            <person name="Okoawo O."/>
            <person name="O'leary S."/>
            <person name="Omotosho B."/>
            <person name="O'neill K."/>
            <person name="Osman S."/>
            <person name="Parker S."/>
            <person name="Perrin D."/>
            <person name="Phunkhang P."/>
            <person name="Piqani B."/>
            <person name="Purcell S."/>
            <person name="Rachupka T."/>
            <person name="Ramasamy U."/>
            <person name="Rameau R."/>
            <person name="Ray V."/>
            <person name="Raymond C."/>
            <person name="Retta R."/>
            <person name="Richardson S."/>
            <person name="Rise C."/>
            <person name="Rodriguez J."/>
            <person name="Rogers J."/>
            <person name="Rogov P."/>
            <person name="Rutman M."/>
            <person name="Schupbach R."/>
            <person name="Seaman C."/>
            <person name="Settipalli S."/>
            <person name="Sharpe T."/>
            <person name="Sheridan J."/>
            <person name="Sherpa N."/>
            <person name="Shi J."/>
            <person name="Smirnov S."/>
            <person name="Smith C."/>
            <person name="Sougnez C."/>
            <person name="Spencer B."/>
            <person name="Stalker J."/>
            <person name="Stange-thomann N."/>
            <person name="Stavropoulos S."/>
            <person name="Stetson K."/>
            <person name="Stone C."/>
            <person name="Stone S."/>
            <person name="Stubbs M."/>
            <person name="Talamas J."/>
            <person name="Tchuinga P."/>
            <person name="Tenzing P."/>
            <person name="Tesfaye S."/>
            <person name="Theodore J."/>
            <person name="Thoulutsang Y."/>
            <person name="Topham K."/>
            <person name="Towey S."/>
            <person name="Tsamla T."/>
            <person name="Tsomo N."/>
            <person name="Vallee D."/>
            <person name="Vassiliev H."/>
            <person name="Venkataraman V."/>
            <person name="Vinson J."/>
            <person name="Vo A."/>
            <person name="Wade C."/>
            <person name="Wang S."/>
            <person name="Wangchuk T."/>
            <person name="Wangdi T."/>
            <person name="Whittaker C."/>
            <person name="Wilkinson J."/>
            <person name="Wu Y."/>
            <person name="Wyman D."/>
            <person name="Yadav S."/>
            <person name="Yang S."/>
            <person name="Yang X."/>
            <person name="Yeager S."/>
            <person name="Yee E."/>
            <person name="Young G."/>
            <person name="Zainoun J."/>
            <person name="Zembeck L."/>
            <person name="Zimmer A."/>
            <person name="Zody M."/>
            <person name="Lander E."/>
        </authorList>
    </citation>
    <scope>NUCLEOTIDE SEQUENCE [LARGE SCALE GENOMIC DNA]</scope>
</reference>
<reference evidence="3" key="2">
    <citation type="submission" date="2025-08" db="UniProtKB">
        <authorList>
            <consortium name="Ensembl"/>
        </authorList>
    </citation>
    <scope>IDENTIFICATION</scope>
</reference>
<dbReference type="InterPro" id="IPR003323">
    <property type="entry name" value="OTU_dom"/>
</dbReference>
<dbReference type="GeneTree" id="ENSGT00390000002854"/>
<dbReference type="Pfam" id="PF19437">
    <property type="entry name" value="VCIP135_N"/>
    <property type="match status" value="1"/>
</dbReference>
<keyword evidence="1" id="KW-0788">Thiol protease</keyword>
<dbReference type="HOGENOM" id="CLU_1471361_0_0_1"/>
<dbReference type="GO" id="GO:0035871">
    <property type="term" value="P:protein K11-linked deubiquitination"/>
    <property type="evidence" value="ECO:0007669"/>
    <property type="project" value="TreeGrafter"/>
</dbReference>
<dbReference type="GO" id="GO:0071108">
    <property type="term" value="P:protein K48-linked deubiquitination"/>
    <property type="evidence" value="ECO:0007669"/>
    <property type="project" value="TreeGrafter"/>
</dbReference>
<dbReference type="InParanoid" id="H2ZPB0"/>
<dbReference type="Ensembl" id="ENSCSAVT00000019636.1">
    <property type="protein sequence ID" value="ENSCSAVP00000019426.1"/>
    <property type="gene ID" value="ENSCSAVG00000011393.1"/>
</dbReference>
<reference evidence="3" key="3">
    <citation type="submission" date="2025-09" db="UniProtKB">
        <authorList>
            <consortium name="Ensembl"/>
        </authorList>
    </citation>
    <scope>IDENTIFICATION</scope>
</reference>
<dbReference type="Proteomes" id="UP000007875">
    <property type="component" value="Unassembled WGS sequence"/>
</dbReference>
<name>H2ZPB0_CIOSA</name>
<dbReference type="PANTHER" id="PTHR14843:SF2">
    <property type="entry name" value="DEUBIQUITINATING PROTEIN VCPIP1"/>
    <property type="match status" value="1"/>
</dbReference>
<dbReference type="InterPro" id="IPR039087">
    <property type="entry name" value="VCPIP1"/>
</dbReference>
<dbReference type="PANTHER" id="PTHR14843">
    <property type="entry name" value="DEUBIQUITINATING PROTEIN VCIP135"/>
    <property type="match status" value="1"/>
</dbReference>
<dbReference type="GO" id="GO:0004843">
    <property type="term" value="F:cysteine-type deubiquitinase activity"/>
    <property type="evidence" value="ECO:0007669"/>
    <property type="project" value="InterPro"/>
</dbReference>
<keyword evidence="1" id="KW-0378">Hydrolase</keyword>
<evidence type="ECO:0000256" key="1">
    <source>
        <dbReference type="ARBA" id="ARBA00022807"/>
    </source>
</evidence>
<accession>H2ZPB0</accession>
<dbReference type="GO" id="GO:0016567">
    <property type="term" value="P:protein ubiquitination"/>
    <property type="evidence" value="ECO:0007669"/>
    <property type="project" value="InterPro"/>
</dbReference>
<dbReference type="STRING" id="51511.ENSCSAVP00000019426"/>
<dbReference type="InterPro" id="IPR045827">
    <property type="entry name" value="VCPIP1_N"/>
</dbReference>
<keyword evidence="1" id="KW-0645">Protease</keyword>
<evidence type="ECO:0000313" key="3">
    <source>
        <dbReference type="Ensembl" id="ENSCSAVP00000019426.1"/>
    </source>
</evidence>
<evidence type="ECO:0000313" key="4">
    <source>
        <dbReference type="Proteomes" id="UP000007875"/>
    </source>
</evidence>
<dbReference type="GO" id="GO:0090168">
    <property type="term" value="P:Golgi reassembly"/>
    <property type="evidence" value="ECO:0007669"/>
    <property type="project" value="TreeGrafter"/>
</dbReference>
<dbReference type="GO" id="GO:0016320">
    <property type="term" value="P:endoplasmic reticulum membrane fusion"/>
    <property type="evidence" value="ECO:0007669"/>
    <property type="project" value="TreeGrafter"/>
</dbReference>
<organism evidence="3 4">
    <name type="scientific">Ciona savignyi</name>
    <name type="common">Pacific transparent sea squirt</name>
    <dbReference type="NCBI Taxonomy" id="51511"/>
    <lineage>
        <taxon>Eukaryota</taxon>
        <taxon>Metazoa</taxon>
        <taxon>Chordata</taxon>
        <taxon>Tunicata</taxon>
        <taxon>Ascidiacea</taxon>
        <taxon>Phlebobranchia</taxon>
        <taxon>Cionidae</taxon>
        <taxon>Ciona</taxon>
    </lineage>
</organism>
<sequence length="184" mass="20214">MDEDAADFLQGICPDAKCQTLLYFTSKNSLVECKNCGQQHKIENLLEQKKANKINALQSMIKNMTDVQPKKGSDFVRVIGLSNFLCKLLSPLLTTYGMNKAGKATLLSELCDSETIDCGKVLGNRTFLISPAHIDVEGYGKDRTGSTLYLQTLLDELKSAHEGEERLIPIHADGDGHCLVHAIS</sequence>
<evidence type="ECO:0000259" key="2">
    <source>
        <dbReference type="PROSITE" id="PS50802"/>
    </source>
</evidence>
<feature type="domain" description="OTU" evidence="2">
    <location>
        <begin position="167"/>
        <end position="184"/>
    </location>
</feature>
<dbReference type="PROSITE" id="PS50802">
    <property type="entry name" value="OTU"/>
    <property type="match status" value="1"/>
</dbReference>